<feature type="non-terminal residue" evidence="8">
    <location>
        <position position="1"/>
    </location>
</feature>
<dbReference type="GO" id="GO:0005886">
    <property type="term" value="C:plasma membrane"/>
    <property type="evidence" value="ECO:0007669"/>
    <property type="project" value="UniProtKB-SubCell"/>
</dbReference>
<feature type="transmembrane region" description="Helical" evidence="7">
    <location>
        <begin position="88"/>
        <end position="109"/>
    </location>
</feature>
<dbReference type="PANTHER" id="PTHR43299">
    <property type="entry name" value="UPF0718 PROTEIN YRAQ"/>
    <property type="match status" value="1"/>
</dbReference>
<comment type="similarity">
    <text evidence="2">Belongs to the UPF0718 family.</text>
</comment>
<gene>
    <name evidence="8" type="ORF">KDA27_29170</name>
</gene>
<keyword evidence="4 7" id="KW-0812">Transmembrane</keyword>
<sequence length="169" mass="17498">GGIITFLSPATVMRYLGPKSNKLAAYGVASVAGTVLAVCSCSVLPMFAGIWQMGAGLGPASAFLYSGPAINILAIFLTARVLGFDIGLWRAAGAVLFAFLVGLGMAGIFRREERARVAAAAVLPDPPPGGRRGWQSGLLLAASYAFYAAWDPRFLALLVGSSLLDYVAA</sequence>
<organism evidence="8 9">
    <name type="scientific">Eiseniibacteriota bacterium</name>
    <dbReference type="NCBI Taxonomy" id="2212470"/>
    <lineage>
        <taxon>Bacteria</taxon>
        <taxon>Candidatus Eiseniibacteriota</taxon>
    </lineage>
</organism>
<comment type="subcellular location">
    <subcellularLocation>
        <location evidence="1">Cell membrane</location>
        <topology evidence="1">Multi-pass membrane protein</topology>
    </subcellularLocation>
</comment>
<dbReference type="AlphaFoldDB" id="A0A956SHR5"/>
<evidence type="ECO:0000256" key="2">
    <source>
        <dbReference type="ARBA" id="ARBA00006386"/>
    </source>
</evidence>
<feature type="transmembrane region" description="Helical" evidence="7">
    <location>
        <begin position="23"/>
        <end position="50"/>
    </location>
</feature>
<dbReference type="InterPro" id="IPR005524">
    <property type="entry name" value="DUF318"/>
</dbReference>
<dbReference type="Pfam" id="PF03773">
    <property type="entry name" value="ArsP_1"/>
    <property type="match status" value="1"/>
</dbReference>
<evidence type="ECO:0000256" key="7">
    <source>
        <dbReference type="SAM" id="Phobius"/>
    </source>
</evidence>
<evidence type="ECO:0000256" key="1">
    <source>
        <dbReference type="ARBA" id="ARBA00004651"/>
    </source>
</evidence>
<evidence type="ECO:0000313" key="8">
    <source>
        <dbReference type="EMBL" id="MCA9759904.1"/>
    </source>
</evidence>
<feature type="non-terminal residue" evidence="8">
    <location>
        <position position="169"/>
    </location>
</feature>
<dbReference type="EMBL" id="JAGQHS010000608">
    <property type="protein sequence ID" value="MCA9759904.1"/>
    <property type="molecule type" value="Genomic_DNA"/>
</dbReference>
<feature type="transmembrane region" description="Helical" evidence="7">
    <location>
        <begin position="62"/>
        <end position="82"/>
    </location>
</feature>
<protein>
    <submittedName>
        <fullName evidence="8">Permease</fullName>
    </submittedName>
</protein>
<dbReference type="Proteomes" id="UP000739538">
    <property type="component" value="Unassembled WGS sequence"/>
</dbReference>
<evidence type="ECO:0000256" key="5">
    <source>
        <dbReference type="ARBA" id="ARBA00022989"/>
    </source>
</evidence>
<name>A0A956SHR5_UNCEI</name>
<evidence type="ECO:0000313" key="9">
    <source>
        <dbReference type="Proteomes" id="UP000739538"/>
    </source>
</evidence>
<reference evidence="8" key="2">
    <citation type="journal article" date="2021" name="Microbiome">
        <title>Successional dynamics and alternative stable states in a saline activated sludge microbial community over 9 years.</title>
        <authorList>
            <person name="Wang Y."/>
            <person name="Ye J."/>
            <person name="Ju F."/>
            <person name="Liu L."/>
            <person name="Boyd J.A."/>
            <person name="Deng Y."/>
            <person name="Parks D.H."/>
            <person name="Jiang X."/>
            <person name="Yin X."/>
            <person name="Woodcroft B.J."/>
            <person name="Tyson G.W."/>
            <person name="Hugenholtz P."/>
            <person name="Polz M.F."/>
            <person name="Zhang T."/>
        </authorList>
    </citation>
    <scope>NUCLEOTIDE SEQUENCE</scope>
    <source>
        <strain evidence="8">HKST-UBA02</strain>
    </source>
</reference>
<keyword evidence="3" id="KW-1003">Cell membrane</keyword>
<evidence type="ECO:0000256" key="3">
    <source>
        <dbReference type="ARBA" id="ARBA00022475"/>
    </source>
</evidence>
<evidence type="ECO:0000256" key="4">
    <source>
        <dbReference type="ARBA" id="ARBA00022692"/>
    </source>
</evidence>
<keyword evidence="6 7" id="KW-0472">Membrane</keyword>
<proteinExistence type="inferred from homology"/>
<reference evidence="8" key="1">
    <citation type="submission" date="2020-04" db="EMBL/GenBank/DDBJ databases">
        <authorList>
            <person name="Zhang T."/>
        </authorList>
    </citation>
    <scope>NUCLEOTIDE SEQUENCE</scope>
    <source>
        <strain evidence="8">HKST-UBA02</strain>
    </source>
</reference>
<keyword evidence="5 7" id="KW-1133">Transmembrane helix</keyword>
<evidence type="ECO:0000256" key="6">
    <source>
        <dbReference type="ARBA" id="ARBA00023136"/>
    </source>
</evidence>
<comment type="caution">
    <text evidence="8">The sequence shown here is derived from an EMBL/GenBank/DDBJ whole genome shotgun (WGS) entry which is preliminary data.</text>
</comment>
<accession>A0A956SHR5</accession>
<dbReference type="PANTHER" id="PTHR43299:SF1">
    <property type="entry name" value="UPF0718 PROTEIN YRAQ"/>
    <property type="match status" value="1"/>
</dbReference>